<feature type="domain" description="GST C-terminal" evidence="2">
    <location>
        <begin position="83"/>
        <end position="214"/>
    </location>
</feature>
<dbReference type="Proteomes" id="UP000637002">
    <property type="component" value="Unassembled WGS sequence"/>
</dbReference>
<gene>
    <name evidence="3" type="ORF">GCM10010994_19950</name>
</gene>
<organism evidence="3 4">
    <name type="scientific">Chelatococcus reniformis</name>
    <dbReference type="NCBI Taxonomy" id="1494448"/>
    <lineage>
        <taxon>Bacteria</taxon>
        <taxon>Pseudomonadati</taxon>
        <taxon>Pseudomonadota</taxon>
        <taxon>Alphaproteobacteria</taxon>
        <taxon>Hyphomicrobiales</taxon>
        <taxon>Chelatococcaceae</taxon>
        <taxon>Chelatococcus</taxon>
    </lineage>
</organism>
<dbReference type="PROSITE" id="PS50404">
    <property type="entry name" value="GST_NTER"/>
    <property type="match status" value="1"/>
</dbReference>
<dbReference type="Pfam" id="PF13417">
    <property type="entry name" value="GST_N_3"/>
    <property type="match status" value="1"/>
</dbReference>
<dbReference type="PROSITE" id="PS50405">
    <property type="entry name" value="GST_CTER"/>
    <property type="match status" value="1"/>
</dbReference>
<dbReference type="InterPro" id="IPR036282">
    <property type="entry name" value="Glutathione-S-Trfase_C_sf"/>
</dbReference>
<dbReference type="InterPro" id="IPR004045">
    <property type="entry name" value="Glutathione_S-Trfase_N"/>
</dbReference>
<dbReference type="SUPFAM" id="SSF47616">
    <property type="entry name" value="GST C-terminal domain-like"/>
    <property type="match status" value="1"/>
</dbReference>
<dbReference type="Gene3D" id="3.40.30.10">
    <property type="entry name" value="Glutaredoxin"/>
    <property type="match status" value="1"/>
</dbReference>
<dbReference type="AlphaFoldDB" id="A0A916U7H3"/>
<dbReference type="PANTHER" id="PTHR43968">
    <property type="match status" value="1"/>
</dbReference>
<reference evidence="3" key="2">
    <citation type="submission" date="2020-09" db="EMBL/GenBank/DDBJ databases">
        <authorList>
            <person name="Sun Q."/>
            <person name="Zhou Y."/>
        </authorList>
    </citation>
    <scope>NUCLEOTIDE SEQUENCE</scope>
    <source>
        <strain evidence="3">CGMCC 1.12919</strain>
    </source>
</reference>
<dbReference type="InterPro" id="IPR040079">
    <property type="entry name" value="Glutathione_S-Trfase"/>
</dbReference>
<dbReference type="SFLD" id="SFLDG00358">
    <property type="entry name" value="Main_(cytGST)"/>
    <property type="match status" value="1"/>
</dbReference>
<dbReference type="RefSeq" id="WP_188608998.1">
    <property type="nucleotide sequence ID" value="NZ_BMGG01000003.1"/>
</dbReference>
<name>A0A916U7H3_9HYPH</name>
<dbReference type="GO" id="GO:0005737">
    <property type="term" value="C:cytoplasm"/>
    <property type="evidence" value="ECO:0007669"/>
    <property type="project" value="TreeGrafter"/>
</dbReference>
<dbReference type="InterPro" id="IPR036249">
    <property type="entry name" value="Thioredoxin-like_sf"/>
</dbReference>
<protein>
    <submittedName>
        <fullName evidence="3">Glutathione S-transferase</fullName>
    </submittedName>
</protein>
<dbReference type="CDD" id="cd00570">
    <property type="entry name" value="GST_N_family"/>
    <property type="match status" value="1"/>
</dbReference>
<dbReference type="EMBL" id="BMGG01000003">
    <property type="protein sequence ID" value="GGC61391.1"/>
    <property type="molecule type" value="Genomic_DNA"/>
</dbReference>
<dbReference type="InterPro" id="IPR050983">
    <property type="entry name" value="GST_Omega/HSP26"/>
</dbReference>
<feature type="domain" description="GST N-terminal" evidence="1">
    <location>
        <begin position="1"/>
        <end position="78"/>
    </location>
</feature>
<reference evidence="3" key="1">
    <citation type="journal article" date="2014" name="Int. J. Syst. Evol. Microbiol.">
        <title>Complete genome sequence of Corynebacterium casei LMG S-19264T (=DSM 44701T), isolated from a smear-ripened cheese.</title>
        <authorList>
            <consortium name="US DOE Joint Genome Institute (JGI-PGF)"/>
            <person name="Walter F."/>
            <person name="Albersmeier A."/>
            <person name="Kalinowski J."/>
            <person name="Ruckert C."/>
        </authorList>
    </citation>
    <scope>NUCLEOTIDE SEQUENCE</scope>
    <source>
        <strain evidence="3">CGMCC 1.12919</strain>
    </source>
</reference>
<evidence type="ECO:0000313" key="3">
    <source>
        <dbReference type="EMBL" id="GGC61391.1"/>
    </source>
</evidence>
<dbReference type="Pfam" id="PF13410">
    <property type="entry name" value="GST_C_2"/>
    <property type="match status" value="1"/>
</dbReference>
<proteinExistence type="predicted"/>
<keyword evidence="4" id="KW-1185">Reference proteome</keyword>
<dbReference type="PANTHER" id="PTHR43968:SF6">
    <property type="entry name" value="GLUTATHIONE S-TRANSFERASE OMEGA"/>
    <property type="match status" value="1"/>
</dbReference>
<evidence type="ECO:0000259" key="2">
    <source>
        <dbReference type="PROSITE" id="PS50405"/>
    </source>
</evidence>
<evidence type="ECO:0000313" key="4">
    <source>
        <dbReference type="Proteomes" id="UP000637002"/>
    </source>
</evidence>
<comment type="caution">
    <text evidence="3">The sequence shown here is derived from an EMBL/GenBank/DDBJ whole genome shotgun (WGS) entry which is preliminary data.</text>
</comment>
<dbReference type="Gene3D" id="1.20.1050.10">
    <property type="match status" value="1"/>
</dbReference>
<accession>A0A916U7H3</accession>
<dbReference type="SFLD" id="SFLDS00019">
    <property type="entry name" value="Glutathione_Transferase_(cytos"/>
    <property type="match status" value="1"/>
</dbReference>
<sequence>MTQLYNSDLSPFAGRVRVGCLYKGVPLELADPPGGLHSEAYRAITPIDKLPVMTHGDLVMPESQVILEYLDETHEGPSLLPGTAAERARARLLARLGDLYVFPPLTTLFGQLNPKYRDAAVVDAKLAELKKALGYVEHHLAGGPFAAGPAFSVADCALPTVCFFVDNFAPVFGLTEPYAEAPKLRAYLAGIAAHPAVAPILAAQTEALRKMQKR</sequence>
<evidence type="ECO:0000259" key="1">
    <source>
        <dbReference type="PROSITE" id="PS50404"/>
    </source>
</evidence>
<dbReference type="InterPro" id="IPR010987">
    <property type="entry name" value="Glutathione-S-Trfase_C-like"/>
</dbReference>
<dbReference type="SUPFAM" id="SSF52833">
    <property type="entry name" value="Thioredoxin-like"/>
    <property type="match status" value="1"/>
</dbReference>